<proteinExistence type="predicted"/>
<dbReference type="SUPFAM" id="SSF51161">
    <property type="entry name" value="Trimeric LpxA-like enzymes"/>
    <property type="match status" value="1"/>
</dbReference>
<keyword evidence="2" id="KW-1185">Reference proteome</keyword>
<dbReference type="InterPro" id="IPR011004">
    <property type="entry name" value="Trimer_LpxA-like_sf"/>
</dbReference>
<dbReference type="EMBL" id="SLWQ01000003">
    <property type="protein sequence ID" value="TCO41093.1"/>
    <property type="molecule type" value="Genomic_DNA"/>
</dbReference>
<gene>
    <name evidence="1" type="ORF">EV148_10312</name>
</gene>
<dbReference type="OrthoDB" id="9803036at2"/>
<dbReference type="RefSeq" id="WP_131995600.1">
    <property type="nucleotide sequence ID" value="NZ_JACGXM010000012.1"/>
</dbReference>
<reference evidence="1 2" key="1">
    <citation type="journal article" date="2015" name="Stand. Genomic Sci.">
        <title>Genomic Encyclopedia of Bacterial and Archaeal Type Strains, Phase III: the genomes of soil and plant-associated and newly described type strains.</title>
        <authorList>
            <person name="Whitman W.B."/>
            <person name="Woyke T."/>
            <person name="Klenk H.P."/>
            <person name="Zhou Y."/>
            <person name="Lilburn T.G."/>
            <person name="Beck B.J."/>
            <person name="De Vos P."/>
            <person name="Vandamme P."/>
            <person name="Eisen J.A."/>
            <person name="Garrity G."/>
            <person name="Hugenholtz P."/>
            <person name="Kyrpides N.C."/>
        </authorList>
    </citation>
    <scope>NUCLEOTIDE SEQUENCE [LARGE SCALE GENOMIC DNA]</scope>
    <source>
        <strain evidence="1 2">A3</strain>
    </source>
</reference>
<protein>
    <submittedName>
        <fullName evidence="1">Carbonic anhydrase/acetyltransferase-like protein (Isoleucine patch superfamily)</fullName>
    </submittedName>
</protein>
<evidence type="ECO:0000313" key="2">
    <source>
        <dbReference type="Proteomes" id="UP000294862"/>
    </source>
</evidence>
<sequence length="178" mass="18965">MNIRPYQGILPRLGANVYVDPGAHLIGDVDVGDDASLWPGVVARGDVHHIRIGARTNVQDGSILHVTHAGEYTDDGFPLVIGNDVTIGHAAVVHACTIHDACLIGMHATVLDGAIVHRHSMIGAGALVAPGKVVGEGELWVGNPARCVRKLSTQEIERLYYSAQHYVQLKDRYLAAGA</sequence>
<dbReference type="GO" id="GO:0016740">
    <property type="term" value="F:transferase activity"/>
    <property type="evidence" value="ECO:0007669"/>
    <property type="project" value="UniProtKB-KW"/>
</dbReference>
<dbReference type="InterPro" id="IPR047324">
    <property type="entry name" value="LbH_gamma_CA-like"/>
</dbReference>
<dbReference type="Proteomes" id="UP000294862">
    <property type="component" value="Unassembled WGS sequence"/>
</dbReference>
<dbReference type="Gene3D" id="2.160.10.10">
    <property type="entry name" value="Hexapeptide repeat proteins"/>
    <property type="match status" value="1"/>
</dbReference>
<dbReference type="PANTHER" id="PTHR13061">
    <property type="entry name" value="DYNACTIN SUBUNIT P25"/>
    <property type="match status" value="1"/>
</dbReference>
<keyword evidence="1" id="KW-0808">Transferase</keyword>
<dbReference type="AlphaFoldDB" id="A0A4R2I9I1"/>
<comment type="caution">
    <text evidence="1">The sequence shown here is derived from an EMBL/GenBank/DDBJ whole genome shotgun (WGS) entry which is preliminary data.</text>
</comment>
<organism evidence="1 2">
    <name type="scientific">Dokdonella fugitiva</name>
    <dbReference type="NCBI Taxonomy" id="328517"/>
    <lineage>
        <taxon>Bacteria</taxon>
        <taxon>Pseudomonadati</taxon>
        <taxon>Pseudomonadota</taxon>
        <taxon>Gammaproteobacteria</taxon>
        <taxon>Lysobacterales</taxon>
        <taxon>Rhodanobacteraceae</taxon>
        <taxon>Dokdonella</taxon>
    </lineage>
</organism>
<evidence type="ECO:0000313" key="1">
    <source>
        <dbReference type="EMBL" id="TCO41093.1"/>
    </source>
</evidence>
<dbReference type="InterPro" id="IPR001451">
    <property type="entry name" value="Hexapep"/>
</dbReference>
<name>A0A4R2I9I1_9GAMM</name>
<accession>A0A4R2I9I1</accession>
<dbReference type="CDD" id="cd04645">
    <property type="entry name" value="LbH_gamma_CA_like"/>
    <property type="match status" value="1"/>
</dbReference>
<dbReference type="Pfam" id="PF00132">
    <property type="entry name" value="Hexapep"/>
    <property type="match status" value="2"/>
</dbReference>
<dbReference type="PANTHER" id="PTHR13061:SF56">
    <property type="entry name" value="PROTEIN YRDA"/>
    <property type="match status" value="1"/>
</dbReference>
<dbReference type="InterPro" id="IPR050484">
    <property type="entry name" value="Transf_Hexapept/Carb_Anhydrase"/>
</dbReference>